<dbReference type="GO" id="GO:0007059">
    <property type="term" value="P:chromosome segregation"/>
    <property type="evidence" value="ECO:0007669"/>
    <property type="project" value="UniProtKB-UniRule"/>
</dbReference>
<dbReference type="HAMAP" id="MF_01805">
    <property type="entry name" value="ScpA"/>
    <property type="match status" value="1"/>
</dbReference>
<keyword evidence="1 3" id="KW-0159">Chromosome partition</keyword>
<dbReference type="Pfam" id="PF02616">
    <property type="entry name" value="SMC_ScpA"/>
    <property type="match status" value="1"/>
</dbReference>
<keyword evidence="3" id="KW-0131">Cell cycle</keyword>
<dbReference type="PANTHER" id="PTHR33969:SF2">
    <property type="entry name" value="SEGREGATION AND CONDENSATION PROTEIN A"/>
    <property type="match status" value="1"/>
</dbReference>
<dbReference type="EMBL" id="DVNK01000052">
    <property type="protein sequence ID" value="HIU47371.1"/>
    <property type="molecule type" value="Genomic_DNA"/>
</dbReference>
<dbReference type="Gene3D" id="1.10.10.580">
    <property type="entry name" value="Structural maintenance of chromosome 1. Chain E"/>
    <property type="match status" value="1"/>
</dbReference>
<name>A0A9D1LSQ0_9FIRM</name>
<reference evidence="4" key="2">
    <citation type="journal article" date="2021" name="PeerJ">
        <title>Extensive microbial diversity within the chicken gut microbiome revealed by metagenomics and culture.</title>
        <authorList>
            <person name="Gilroy R."/>
            <person name="Ravi A."/>
            <person name="Getino M."/>
            <person name="Pursley I."/>
            <person name="Horton D.L."/>
            <person name="Alikhan N.F."/>
            <person name="Baker D."/>
            <person name="Gharbi K."/>
            <person name="Hall N."/>
            <person name="Watson M."/>
            <person name="Adriaenssens E.M."/>
            <person name="Foster-Nyarko E."/>
            <person name="Jarju S."/>
            <person name="Secka A."/>
            <person name="Antonio M."/>
            <person name="Oren A."/>
            <person name="Chaudhuri R.R."/>
            <person name="La Ragione R."/>
            <person name="Hildebrand F."/>
            <person name="Pallen M.J."/>
        </authorList>
    </citation>
    <scope>NUCLEOTIDE SEQUENCE</scope>
    <source>
        <strain evidence="4">ChiSxjej2B14-8506</strain>
    </source>
</reference>
<dbReference type="GO" id="GO:0006260">
    <property type="term" value="P:DNA replication"/>
    <property type="evidence" value="ECO:0007669"/>
    <property type="project" value="UniProtKB-UniRule"/>
</dbReference>
<dbReference type="Proteomes" id="UP000824123">
    <property type="component" value="Unassembled WGS sequence"/>
</dbReference>
<comment type="similarity">
    <text evidence="3">Belongs to the ScpA family.</text>
</comment>
<comment type="caution">
    <text evidence="4">The sequence shown here is derived from an EMBL/GenBank/DDBJ whole genome shotgun (WGS) entry which is preliminary data.</text>
</comment>
<comment type="subunit">
    <text evidence="3">Component of a cohesin-like complex composed of ScpA, ScpB and the Smc homodimer, in which ScpA and ScpB bind to the head domain of Smc. The presence of the three proteins is required for the association of the complex with DNA.</text>
</comment>
<evidence type="ECO:0000313" key="5">
    <source>
        <dbReference type="Proteomes" id="UP000824123"/>
    </source>
</evidence>
<comment type="function">
    <text evidence="3">Participates in chromosomal partition during cell division. May act via the formation of a condensin-like complex containing Smc and ScpB that pull DNA away from mid-cell into both cell halves.</text>
</comment>
<keyword evidence="3" id="KW-0132">Cell division</keyword>
<reference evidence="4" key="1">
    <citation type="submission" date="2020-10" db="EMBL/GenBank/DDBJ databases">
        <authorList>
            <person name="Gilroy R."/>
        </authorList>
    </citation>
    <scope>NUCLEOTIDE SEQUENCE</scope>
    <source>
        <strain evidence="4">ChiSxjej2B14-8506</strain>
    </source>
</reference>
<evidence type="ECO:0000256" key="3">
    <source>
        <dbReference type="HAMAP-Rule" id="MF_01805"/>
    </source>
</evidence>
<accession>A0A9D1LSQ0</accession>
<comment type="subcellular location">
    <subcellularLocation>
        <location evidence="3">Cytoplasm</location>
    </subcellularLocation>
    <text evidence="3">Associated with two foci at the outer edges of the nucleoid region in young cells, and at four foci within both cell halves in older cells.</text>
</comment>
<dbReference type="GO" id="GO:0005737">
    <property type="term" value="C:cytoplasm"/>
    <property type="evidence" value="ECO:0007669"/>
    <property type="project" value="UniProtKB-SubCell"/>
</dbReference>
<gene>
    <name evidence="3" type="primary">scpA</name>
    <name evidence="4" type="ORF">IAC59_08975</name>
</gene>
<dbReference type="AlphaFoldDB" id="A0A9D1LSQ0"/>
<dbReference type="GO" id="GO:0051301">
    <property type="term" value="P:cell division"/>
    <property type="evidence" value="ECO:0007669"/>
    <property type="project" value="UniProtKB-KW"/>
</dbReference>
<evidence type="ECO:0000313" key="4">
    <source>
        <dbReference type="EMBL" id="HIU47371.1"/>
    </source>
</evidence>
<dbReference type="PANTHER" id="PTHR33969">
    <property type="entry name" value="SEGREGATION AND CONDENSATION PROTEIN A"/>
    <property type="match status" value="1"/>
</dbReference>
<protein>
    <recommendedName>
        <fullName evidence="2 3">Segregation and condensation protein A</fullName>
    </recommendedName>
</protein>
<organism evidence="4 5">
    <name type="scientific">Candidatus Fimadaptatus faecigallinarum</name>
    <dbReference type="NCBI Taxonomy" id="2840814"/>
    <lineage>
        <taxon>Bacteria</taxon>
        <taxon>Bacillati</taxon>
        <taxon>Bacillota</taxon>
        <taxon>Clostridia</taxon>
        <taxon>Eubacteriales</taxon>
        <taxon>Candidatus Fimadaptatus</taxon>
    </lineage>
</organism>
<proteinExistence type="inferred from homology"/>
<keyword evidence="3" id="KW-0963">Cytoplasm</keyword>
<evidence type="ECO:0000256" key="1">
    <source>
        <dbReference type="ARBA" id="ARBA00022829"/>
    </source>
</evidence>
<sequence>MAYRVSLKEFEGPLDLLLTLIGRAKIDIKDIFVSEITEQYLSYMDGLDELDMDSASEFLAMAATLLEIKSRAMLPRPQPAAEGEETPEEELIRRLEEYRAIKEACTRMKALEETARELLTKLPEEYPLPPQTYELTGLSLEGLAQAFRNVLERVARDEERPGVERRIRRDDFSVAACAYRILKRLRRGPVAFFDLFPPRATRSEVISVFLALLELVRLGRASVYQQQLFSDIVIMPALGGASGPDETDAVGAVTS</sequence>
<dbReference type="InterPro" id="IPR023093">
    <property type="entry name" value="ScpA-like_C"/>
</dbReference>
<dbReference type="Gene3D" id="6.10.250.2410">
    <property type="match status" value="1"/>
</dbReference>
<evidence type="ECO:0000256" key="2">
    <source>
        <dbReference type="ARBA" id="ARBA00044777"/>
    </source>
</evidence>
<dbReference type="InterPro" id="IPR003768">
    <property type="entry name" value="ScpA"/>
</dbReference>